<feature type="domain" description="DUF218" evidence="2">
    <location>
        <begin position="79"/>
        <end position="251"/>
    </location>
</feature>
<evidence type="ECO:0000313" key="4">
    <source>
        <dbReference type="Proteomes" id="UP000011058"/>
    </source>
</evidence>
<dbReference type="RefSeq" id="WP_015329130.1">
    <property type="nucleotide sequence ID" value="NC_020054.1"/>
</dbReference>
<evidence type="ECO:0000259" key="2">
    <source>
        <dbReference type="Pfam" id="PF02698"/>
    </source>
</evidence>
<dbReference type="EMBL" id="HE796683">
    <property type="protein sequence ID" value="CCG98030.1"/>
    <property type="molecule type" value="Genomic_DNA"/>
</dbReference>
<name>I0K1M7_9BACT</name>
<proteinExistence type="predicted"/>
<keyword evidence="1" id="KW-0812">Transmembrane</keyword>
<dbReference type="GO" id="GO:0000270">
    <property type="term" value="P:peptidoglycan metabolic process"/>
    <property type="evidence" value="ECO:0007669"/>
    <property type="project" value="TreeGrafter"/>
</dbReference>
<protein>
    <recommendedName>
        <fullName evidence="2">DUF218 domain-containing protein</fullName>
    </recommendedName>
</protein>
<dbReference type="GO" id="GO:0043164">
    <property type="term" value="P:Gram-negative-bacterium-type cell wall biogenesis"/>
    <property type="evidence" value="ECO:0007669"/>
    <property type="project" value="TreeGrafter"/>
</dbReference>
<evidence type="ECO:0000313" key="3">
    <source>
        <dbReference type="EMBL" id="CCG98030.1"/>
    </source>
</evidence>
<dbReference type="STRING" id="1166018.FAES_0016"/>
<dbReference type="InterPro" id="IPR051599">
    <property type="entry name" value="Cell_Envelope_Assoc"/>
</dbReference>
<dbReference type="PATRIC" id="fig|1166018.3.peg.16"/>
<dbReference type="CDD" id="cd06259">
    <property type="entry name" value="YdcF-like"/>
    <property type="match status" value="1"/>
</dbReference>
<dbReference type="GO" id="GO:0005886">
    <property type="term" value="C:plasma membrane"/>
    <property type="evidence" value="ECO:0007669"/>
    <property type="project" value="TreeGrafter"/>
</dbReference>
<dbReference type="Pfam" id="PF02698">
    <property type="entry name" value="DUF218"/>
    <property type="match status" value="1"/>
</dbReference>
<dbReference type="eggNOG" id="COG1434">
    <property type="taxonomic scope" value="Bacteria"/>
</dbReference>
<feature type="transmembrane region" description="Helical" evidence="1">
    <location>
        <begin position="12"/>
        <end position="29"/>
    </location>
</feature>
<feature type="transmembrane region" description="Helical" evidence="1">
    <location>
        <begin position="36"/>
        <end position="54"/>
    </location>
</feature>
<evidence type="ECO:0000256" key="1">
    <source>
        <dbReference type="SAM" id="Phobius"/>
    </source>
</evidence>
<accession>I0K1M7</accession>
<dbReference type="InterPro" id="IPR014729">
    <property type="entry name" value="Rossmann-like_a/b/a_fold"/>
</dbReference>
<keyword evidence="1" id="KW-0472">Membrane</keyword>
<dbReference type="HOGENOM" id="CLU_053514_1_2_10"/>
<keyword evidence="4" id="KW-1185">Reference proteome</keyword>
<dbReference type="KEGG" id="fae:FAES_0016"/>
<dbReference type="Gene3D" id="3.40.50.620">
    <property type="entry name" value="HUPs"/>
    <property type="match status" value="1"/>
</dbReference>
<gene>
    <name evidence="3" type="ORF">FAES_0016</name>
</gene>
<sequence length="261" mass="28812">MFYILSKSIGYFLTPAGWLLGTLVGAWLLPRYRRRLVGTSLLLFCVLGNSYLVYNQLAPRWEVGPIQPVPQPVEGSPTVAVVLTGGMINTKLTVTPARPLLGQQADRLAQALYLYKTGRVQKILISGGESGLFFYGTGAVQEGRAAMQFLHLAGVPTRDLLWETRSRNTQENALFSARLLRQHYKTGQCVVVTSAFHMRRALACFAREGITATPFAGAYMQQPGQLVLADVLVPHEQAFADAMHLLKEWVGYVTYAAMGYV</sequence>
<dbReference type="InterPro" id="IPR003848">
    <property type="entry name" value="DUF218"/>
</dbReference>
<dbReference type="Proteomes" id="UP000011058">
    <property type="component" value="Chromosome"/>
</dbReference>
<dbReference type="PANTHER" id="PTHR30336:SF4">
    <property type="entry name" value="ENVELOPE BIOGENESIS FACTOR ELYC"/>
    <property type="match status" value="1"/>
</dbReference>
<keyword evidence="1" id="KW-1133">Transmembrane helix</keyword>
<organism evidence="3 4">
    <name type="scientific">Fibrella aestuarina BUZ 2</name>
    <dbReference type="NCBI Taxonomy" id="1166018"/>
    <lineage>
        <taxon>Bacteria</taxon>
        <taxon>Pseudomonadati</taxon>
        <taxon>Bacteroidota</taxon>
        <taxon>Cytophagia</taxon>
        <taxon>Cytophagales</taxon>
        <taxon>Spirosomataceae</taxon>
        <taxon>Fibrella</taxon>
    </lineage>
</organism>
<dbReference type="OrthoDB" id="9782395at2"/>
<dbReference type="PANTHER" id="PTHR30336">
    <property type="entry name" value="INNER MEMBRANE PROTEIN, PROBABLE PERMEASE"/>
    <property type="match status" value="1"/>
</dbReference>
<reference evidence="3 4" key="1">
    <citation type="journal article" date="2012" name="J. Bacteriol.">
        <title>Genome Sequence of Fibrella aestuarina BUZ 2T, a Filamentous Marine Bacterium.</title>
        <authorList>
            <person name="Filippini M."/>
            <person name="Qi W."/>
            <person name="Blom J."/>
            <person name="Goesmann A."/>
            <person name="Smits T.H."/>
            <person name="Bagheri H.C."/>
        </authorList>
    </citation>
    <scope>NUCLEOTIDE SEQUENCE [LARGE SCALE GENOMIC DNA]</scope>
    <source>
        <strain evidence="4">BUZ 2T</strain>
    </source>
</reference>
<dbReference type="AlphaFoldDB" id="I0K1M7"/>